<reference evidence="10 11" key="2">
    <citation type="journal article" date="2012" name="PLoS Pathog.">
        <title>Diverse lifestyles and strategies of plant pathogenesis encoded in the genomes of eighteen Dothideomycetes fungi.</title>
        <authorList>
            <person name="Ohm R.A."/>
            <person name="Feau N."/>
            <person name="Henrissat B."/>
            <person name="Schoch C.L."/>
            <person name="Horwitz B.A."/>
            <person name="Barry K.W."/>
            <person name="Condon B.J."/>
            <person name="Copeland A.C."/>
            <person name="Dhillon B."/>
            <person name="Glaser F."/>
            <person name="Hesse C.N."/>
            <person name="Kosti I."/>
            <person name="LaButti K."/>
            <person name="Lindquist E.A."/>
            <person name="Lucas S."/>
            <person name="Salamov A.A."/>
            <person name="Bradshaw R.E."/>
            <person name="Ciuffetti L."/>
            <person name="Hamelin R.C."/>
            <person name="Kema G.H.J."/>
            <person name="Lawrence C."/>
            <person name="Scott J.A."/>
            <person name="Spatafora J.W."/>
            <person name="Turgeon B.G."/>
            <person name="de Wit P.J.G.M."/>
            <person name="Zhong S."/>
            <person name="Goodwin S.B."/>
            <person name="Grigoriev I.V."/>
        </authorList>
    </citation>
    <scope>NUCLEOTIDE SEQUENCE [LARGE SCALE GENOMIC DNA]</scope>
    <source>
        <strain evidence="11">NZE10 / CBS 128990</strain>
    </source>
</reference>
<keyword evidence="11" id="KW-1185">Reference proteome</keyword>
<organism evidence="10 11">
    <name type="scientific">Dothistroma septosporum (strain NZE10 / CBS 128990)</name>
    <name type="common">Red band needle blight fungus</name>
    <name type="synonym">Mycosphaerella pini</name>
    <dbReference type="NCBI Taxonomy" id="675120"/>
    <lineage>
        <taxon>Eukaryota</taxon>
        <taxon>Fungi</taxon>
        <taxon>Dikarya</taxon>
        <taxon>Ascomycota</taxon>
        <taxon>Pezizomycotina</taxon>
        <taxon>Dothideomycetes</taxon>
        <taxon>Dothideomycetidae</taxon>
        <taxon>Mycosphaerellales</taxon>
        <taxon>Mycosphaerellaceae</taxon>
        <taxon>Dothistroma</taxon>
    </lineage>
</organism>
<evidence type="ECO:0000313" key="11">
    <source>
        <dbReference type="Proteomes" id="UP000016933"/>
    </source>
</evidence>
<proteinExistence type="inferred from homology"/>
<name>N1Q4B2_DOTSN</name>
<protein>
    <recommendedName>
        <fullName evidence="9">Heme haloperoxidase family profile domain-containing protein</fullName>
    </recommendedName>
</protein>
<gene>
    <name evidence="10" type="ORF">DOTSEDRAFT_59237</name>
</gene>
<evidence type="ECO:0000259" key="9">
    <source>
        <dbReference type="PROSITE" id="PS51405"/>
    </source>
</evidence>
<dbReference type="OMA" id="NGHNKFE"/>
<evidence type="ECO:0000313" key="10">
    <source>
        <dbReference type="EMBL" id="EME50108.1"/>
    </source>
</evidence>
<evidence type="ECO:0000256" key="5">
    <source>
        <dbReference type="ARBA" id="ARBA00023002"/>
    </source>
</evidence>
<dbReference type="HOGENOM" id="CLU_029871_5_0_1"/>
<evidence type="ECO:0000256" key="8">
    <source>
        <dbReference type="SAM" id="MobiDB-lite"/>
    </source>
</evidence>
<reference evidence="11" key="1">
    <citation type="journal article" date="2012" name="PLoS Genet.">
        <title>The genomes of the fungal plant pathogens Cladosporium fulvum and Dothistroma septosporum reveal adaptation to different hosts and lifestyles but also signatures of common ancestry.</title>
        <authorList>
            <person name="de Wit P.J.G.M."/>
            <person name="van der Burgt A."/>
            <person name="Oekmen B."/>
            <person name="Stergiopoulos I."/>
            <person name="Abd-Elsalam K.A."/>
            <person name="Aerts A.L."/>
            <person name="Bahkali A.H."/>
            <person name="Beenen H.G."/>
            <person name="Chettri P."/>
            <person name="Cox M.P."/>
            <person name="Datema E."/>
            <person name="de Vries R.P."/>
            <person name="Dhillon B."/>
            <person name="Ganley A.R."/>
            <person name="Griffiths S.A."/>
            <person name="Guo Y."/>
            <person name="Hamelin R.C."/>
            <person name="Henrissat B."/>
            <person name="Kabir M.S."/>
            <person name="Jashni M.K."/>
            <person name="Kema G."/>
            <person name="Klaubauf S."/>
            <person name="Lapidus A."/>
            <person name="Levasseur A."/>
            <person name="Lindquist E."/>
            <person name="Mehrabi R."/>
            <person name="Ohm R.A."/>
            <person name="Owen T.J."/>
            <person name="Salamov A."/>
            <person name="Schwelm A."/>
            <person name="Schijlen E."/>
            <person name="Sun H."/>
            <person name="van den Burg H.A."/>
            <person name="van Ham R.C.H.J."/>
            <person name="Zhang S."/>
            <person name="Goodwin S.B."/>
            <person name="Grigoriev I.V."/>
            <person name="Collemare J."/>
            <person name="Bradshaw R.E."/>
        </authorList>
    </citation>
    <scope>NUCLEOTIDE SEQUENCE [LARGE SCALE GENOMIC DNA]</scope>
    <source>
        <strain evidence="11">NZE10 / CBS 128990</strain>
    </source>
</reference>
<dbReference type="PANTHER" id="PTHR33577">
    <property type="entry name" value="STERIGMATOCYSTIN BIOSYNTHESIS PEROXIDASE STCC-RELATED"/>
    <property type="match status" value="1"/>
</dbReference>
<comment type="similarity">
    <text evidence="7">Belongs to the chloroperoxidase family.</text>
</comment>
<dbReference type="GO" id="GO:0046872">
    <property type="term" value="F:metal ion binding"/>
    <property type="evidence" value="ECO:0007669"/>
    <property type="project" value="UniProtKB-KW"/>
</dbReference>
<evidence type="ECO:0000256" key="3">
    <source>
        <dbReference type="ARBA" id="ARBA00022617"/>
    </source>
</evidence>
<dbReference type="PROSITE" id="PS51405">
    <property type="entry name" value="HEME_HALOPEROXIDASE"/>
    <property type="match status" value="1"/>
</dbReference>
<dbReference type="EMBL" id="KB446535">
    <property type="protein sequence ID" value="EME50108.1"/>
    <property type="molecule type" value="Genomic_DNA"/>
</dbReference>
<dbReference type="OrthoDB" id="407298at2759"/>
<dbReference type="SUPFAM" id="SSF47571">
    <property type="entry name" value="Cloroperoxidase"/>
    <property type="match status" value="1"/>
</dbReference>
<keyword evidence="2" id="KW-0575">Peroxidase</keyword>
<dbReference type="Proteomes" id="UP000016933">
    <property type="component" value="Unassembled WGS sequence"/>
</dbReference>
<dbReference type="InterPro" id="IPR036851">
    <property type="entry name" value="Chloroperoxidase-like_sf"/>
</dbReference>
<comment type="cofactor">
    <cofactor evidence="1">
        <name>heme b</name>
        <dbReference type="ChEBI" id="CHEBI:60344"/>
    </cofactor>
</comment>
<dbReference type="InterPro" id="IPR000028">
    <property type="entry name" value="Chloroperoxidase"/>
</dbReference>
<accession>N1Q4B2</accession>
<feature type="region of interest" description="Disordered" evidence="8">
    <location>
        <begin position="1"/>
        <end position="30"/>
    </location>
</feature>
<feature type="domain" description="Heme haloperoxidase family profile" evidence="9">
    <location>
        <begin position="68"/>
        <end position="290"/>
    </location>
</feature>
<dbReference type="Gene3D" id="1.10.489.10">
    <property type="entry name" value="Chloroperoxidase-like"/>
    <property type="match status" value="1"/>
</dbReference>
<sequence length="391" mass="41807">MVDRDPAEMKRADDLVARQPGDAASCPFNSKHKGAEPYSAKYPYCGAKNGAPGDQACANNLVPAKGDTAHQFMAPGAEDIRGPCPGLNTAANHGFLSRDGIITFAELTDAQQNVYGVGYDLAVLLAVLGVGLDGDPITTKLSLGCDATSRTATPGLGPELGLDGHNKFEGDTSLTRNDYFTANGDNFNFNNTLYTDMINNYCKDNCGRAHIAKYRKARYDWSLNHNGNFYFGPKSLLLYGAASFLYELFPSLGELGTADPTQMSYFFQKEELPPNWYSRVDPYTIPDVANEIYAQYELYPVAFGGNTGKPNTFTGLGQYGPSISNSSFNGTAAGIACLLYQFATENAPSSLGGGGTLSSQSAQWAASKLNPIFSGNGTAAQYSCPLNFNNA</sequence>
<dbReference type="GO" id="GO:0004601">
    <property type="term" value="F:peroxidase activity"/>
    <property type="evidence" value="ECO:0007669"/>
    <property type="project" value="UniProtKB-KW"/>
</dbReference>
<evidence type="ECO:0000256" key="7">
    <source>
        <dbReference type="ARBA" id="ARBA00025795"/>
    </source>
</evidence>
<keyword evidence="3" id="KW-0349">Heme</keyword>
<evidence type="ECO:0000256" key="4">
    <source>
        <dbReference type="ARBA" id="ARBA00022723"/>
    </source>
</evidence>
<dbReference type="PANTHER" id="PTHR33577:SF15">
    <property type="entry name" value="HEME HALOPEROXIDASE FAMILY PROFILE DOMAIN-CONTAINING PROTEIN"/>
    <property type="match status" value="1"/>
</dbReference>
<dbReference type="eggNOG" id="ENOG502S6CG">
    <property type="taxonomic scope" value="Eukaryota"/>
</dbReference>
<dbReference type="Pfam" id="PF01328">
    <property type="entry name" value="Peroxidase_2"/>
    <property type="match status" value="1"/>
</dbReference>
<evidence type="ECO:0000256" key="6">
    <source>
        <dbReference type="ARBA" id="ARBA00023004"/>
    </source>
</evidence>
<evidence type="ECO:0000256" key="1">
    <source>
        <dbReference type="ARBA" id="ARBA00001970"/>
    </source>
</evidence>
<dbReference type="AlphaFoldDB" id="N1Q4B2"/>
<evidence type="ECO:0000256" key="2">
    <source>
        <dbReference type="ARBA" id="ARBA00022559"/>
    </source>
</evidence>
<keyword evidence="6" id="KW-0408">Iron</keyword>
<feature type="compositionally biased region" description="Basic and acidic residues" evidence="8">
    <location>
        <begin position="1"/>
        <end position="16"/>
    </location>
</feature>
<keyword evidence="4" id="KW-0479">Metal-binding</keyword>
<keyword evidence="5" id="KW-0560">Oxidoreductase</keyword>